<dbReference type="GO" id="GO:0003796">
    <property type="term" value="F:lysozyme activity"/>
    <property type="evidence" value="ECO:0007669"/>
    <property type="project" value="InterPro"/>
</dbReference>
<evidence type="ECO:0000313" key="4">
    <source>
        <dbReference type="Proteomes" id="UP000182584"/>
    </source>
</evidence>
<evidence type="ECO:0000256" key="2">
    <source>
        <dbReference type="SAM" id="Phobius"/>
    </source>
</evidence>
<dbReference type="InterPro" id="IPR002053">
    <property type="entry name" value="Glyco_hydro_25"/>
</dbReference>
<keyword evidence="3" id="KW-0378">Hydrolase</keyword>
<proteinExistence type="inferred from homology"/>
<dbReference type="CDD" id="cd06414">
    <property type="entry name" value="GH25_LytC-like"/>
    <property type="match status" value="1"/>
</dbReference>
<dbReference type="Pfam" id="PF01183">
    <property type="entry name" value="Glyco_hydro_25"/>
    <property type="match status" value="1"/>
</dbReference>
<protein>
    <submittedName>
        <fullName evidence="3">Glycosyl hydrolases family 25</fullName>
    </submittedName>
</protein>
<accession>A0A1H9LVV7</accession>
<dbReference type="GO" id="GO:0016052">
    <property type="term" value="P:carbohydrate catabolic process"/>
    <property type="evidence" value="ECO:0007669"/>
    <property type="project" value="TreeGrafter"/>
</dbReference>
<evidence type="ECO:0000313" key="3">
    <source>
        <dbReference type="EMBL" id="SER15347.1"/>
    </source>
</evidence>
<dbReference type="OrthoDB" id="9765879at2"/>
<dbReference type="PROSITE" id="PS51904">
    <property type="entry name" value="GLYCOSYL_HYDROL_F25_2"/>
    <property type="match status" value="1"/>
</dbReference>
<evidence type="ECO:0000256" key="1">
    <source>
        <dbReference type="ARBA" id="ARBA00010646"/>
    </source>
</evidence>
<feature type="transmembrane region" description="Helical" evidence="2">
    <location>
        <begin position="20"/>
        <end position="41"/>
    </location>
</feature>
<reference evidence="3 4" key="1">
    <citation type="submission" date="2016-10" db="EMBL/GenBank/DDBJ databases">
        <authorList>
            <person name="de Groot N.N."/>
        </authorList>
    </citation>
    <scope>NUCLEOTIDE SEQUENCE [LARGE SCALE GENOMIC DNA]</scope>
    <source>
        <strain evidence="3 4">AR40</strain>
    </source>
</reference>
<dbReference type="InterPro" id="IPR017853">
    <property type="entry name" value="GH"/>
</dbReference>
<dbReference type="PANTHER" id="PTHR34135:SF2">
    <property type="entry name" value="LYSOZYME"/>
    <property type="match status" value="1"/>
</dbReference>
<keyword evidence="2" id="KW-1133">Transmembrane helix</keyword>
<dbReference type="Gene3D" id="3.20.20.80">
    <property type="entry name" value="Glycosidases"/>
    <property type="match status" value="1"/>
</dbReference>
<dbReference type="PANTHER" id="PTHR34135">
    <property type="entry name" value="LYSOZYME"/>
    <property type="match status" value="1"/>
</dbReference>
<dbReference type="GO" id="GO:0009253">
    <property type="term" value="P:peptidoglycan catabolic process"/>
    <property type="evidence" value="ECO:0007669"/>
    <property type="project" value="InterPro"/>
</dbReference>
<dbReference type="RefSeq" id="WP_051212522.1">
    <property type="nucleotide sequence ID" value="NZ_FOGJ01000002.1"/>
</dbReference>
<comment type="similarity">
    <text evidence="1">Belongs to the glycosyl hydrolase 25 family.</text>
</comment>
<keyword evidence="2" id="KW-0812">Transmembrane</keyword>
<dbReference type="EMBL" id="FOGJ01000002">
    <property type="protein sequence ID" value="SER15347.1"/>
    <property type="molecule type" value="Genomic_DNA"/>
</dbReference>
<dbReference type="AlphaFoldDB" id="A0A1H9LVV7"/>
<keyword evidence="2" id="KW-0472">Membrane</keyword>
<dbReference type="Proteomes" id="UP000182584">
    <property type="component" value="Unassembled WGS sequence"/>
</dbReference>
<name>A0A1H9LVV7_BUTFI</name>
<dbReference type="SUPFAM" id="SSF51445">
    <property type="entry name" value="(Trans)glycosidases"/>
    <property type="match status" value="1"/>
</dbReference>
<dbReference type="eggNOG" id="COG3757">
    <property type="taxonomic scope" value="Bacteria"/>
</dbReference>
<dbReference type="GO" id="GO:0016998">
    <property type="term" value="P:cell wall macromolecule catabolic process"/>
    <property type="evidence" value="ECO:0007669"/>
    <property type="project" value="InterPro"/>
</dbReference>
<organism evidence="3 4">
    <name type="scientific">Butyrivibrio fibrisolvens</name>
    <dbReference type="NCBI Taxonomy" id="831"/>
    <lineage>
        <taxon>Bacteria</taxon>
        <taxon>Bacillati</taxon>
        <taxon>Bacillota</taxon>
        <taxon>Clostridia</taxon>
        <taxon>Lachnospirales</taxon>
        <taxon>Lachnospiraceae</taxon>
        <taxon>Butyrivibrio</taxon>
    </lineage>
</organism>
<sequence>MAKGRNRRLIHAAVTTQNIISIILLSLIAIVTLTFSIAILLRNAALRKENEAYKAQLDSIQEEGYYTVSETDEMVSQAYEGGYDLARQEVLDSVQKQLESGTGITTTVRSLFPDQILIAKDGRYYFIPIDRSLSLNSFTDTDFAKNSSGVLEYKGSNAAVLGTFGIDVSKFQGEIDWEKVADSGVEYAFIRVGNRGTSTGKIVEDEYFEANIKGAIDAGIEVGVYFYSSAVNDEEALEEAKFVLDAIKPYEVTYPVVIDVERPDGSDYRTQNVTQDQMTGIVRKFCDTVKDSGYTPMIYGNNETFALMLNMAEVEDIDKWVAFYNVPLYFPYEFSIWQYSASGKIDGIKGEVDFNICVQKGW</sequence>
<gene>
    <name evidence="3" type="ORF">SAMN04487884_102204</name>
</gene>